<gene>
    <name evidence="2" type="ORF">DP114_30625</name>
</gene>
<organism evidence="2 3">
    <name type="scientific">Brasilonema sennae CENA114</name>
    <dbReference type="NCBI Taxonomy" id="415709"/>
    <lineage>
        <taxon>Bacteria</taxon>
        <taxon>Bacillati</taxon>
        <taxon>Cyanobacteriota</taxon>
        <taxon>Cyanophyceae</taxon>
        <taxon>Nostocales</taxon>
        <taxon>Scytonemataceae</taxon>
        <taxon>Brasilonema</taxon>
        <taxon>Bromeliae group (in: Brasilonema)</taxon>
    </lineage>
</organism>
<name>A0A856MMN4_9CYAN</name>
<evidence type="ECO:0000313" key="2">
    <source>
        <dbReference type="EMBL" id="QDL11669.1"/>
    </source>
</evidence>
<proteinExistence type="predicted"/>
<evidence type="ECO:0000313" key="3">
    <source>
        <dbReference type="Proteomes" id="UP000503129"/>
    </source>
</evidence>
<dbReference type="KEGG" id="bsen:DP114_30625"/>
<sequence>MKHWQFLIQKQGDRSWSPIESPNIEIVEGRYRVLARSDLINTDLQVQITHSSTMEFPPKRRIQKRSRSTNSEGLIALLPFSYLKPGVWEFCCSGDLMSHFVDQPWQHCIQLKVLPIVVIEVGRQQEDTRLSRVDKEQFPVFSDELLEEAMISQPISPVWLKGEKTSEILQNLIEIALPDSQLAAAIEDFCDQTLEPPLVLKLQEDFYTVPWGQTLTINGRVEEKETTNLDHPLRSNYQRVYAGEIRIELRSPQDSKIIRRVRLSLSEKFIPFPIRCSIEVPADCESKLILGEISLYGILTVDGKTTLLTNQFFTMTADVTELLAISATAKKNELDTIEHQPVSSKLSTPLDLQLFNLVKTPTKAKSHLLQPSPKKSLPPKIEPPLRRLKSAAVSPQLPSFVQHQNRIISPAAVCEASPNLESNRQITSKVIRMETTLPYLRRVKLSQNETKGIMRYESVDEQQDTTEIHNEDAAKSVIEQTQYQISSFDEDAAKDNAQPQDTLVKLVIPHNSQLFTTGNPDISPLIIKWMHTQGYSLPEPINLQNQDDDIYFVASQDQMSDEVNKKTQKHGDAEDLHDNSREGAKEGELSALPHSFTPPSSQPPNSLDGKVLSARLVHEIVVEDIFDETEPQTFKNQPSKQKEESISDVSVGLPVLAEITEPLPVPQLHLSSGELISGKFVRIRIQLAPVADEVAVKLWILDCQTRGLIDEPRWLTHLRLNPAGVLEEITHLRVPFGCLEIRLEAMAVNKATQQESHKVSILRSVIPPDLPNLQLNEVFGV</sequence>
<accession>A0A856MMN4</accession>
<feature type="compositionally biased region" description="Basic and acidic residues" evidence="1">
    <location>
        <begin position="562"/>
        <end position="585"/>
    </location>
</feature>
<evidence type="ECO:0000256" key="1">
    <source>
        <dbReference type="SAM" id="MobiDB-lite"/>
    </source>
</evidence>
<protein>
    <submittedName>
        <fullName evidence="2">Uncharacterized protein</fullName>
    </submittedName>
</protein>
<dbReference type="RefSeq" id="WP_169266844.1">
    <property type="nucleotide sequence ID" value="NZ_CAWOXK010000001.1"/>
</dbReference>
<dbReference type="AlphaFoldDB" id="A0A856MMN4"/>
<feature type="region of interest" description="Disordered" evidence="1">
    <location>
        <begin position="558"/>
        <end position="585"/>
    </location>
</feature>
<dbReference type="EMBL" id="CP030118">
    <property type="protein sequence ID" value="QDL11669.1"/>
    <property type="molecule type" value="Genomic_DNA"/>
</dbReference>
<reference evidence="2 3" key="1">
    <citation type="submission" date="2018-06" db="EMBL/GenBank/DDBJ databases">
        <title>Comparative genomics of Brasilonema spp. strains.</title>
        <authorList>
            <person name="Alvarenga D.O."/>
            <person name="Fiore M.F."/>
            <person name="Varani A.M."/>
        </authorList>
    </citation>
    <scope>NUCLEOTIDE SEQUENCE [LARGE SCALE GENOMIC DNA]</scope>
    <source>
        <strain evidence="2 3">CENA114</strain>
    </source>
</reference>
<dbReference type="Proteomes" id="UP000503129">
    <property type="component" value="Chromosome"/>
</dbReference>
<keyword evidence="3" id="KW-1185">Reference proteome</keyword>